<keyword evidence="7 16" id="KW-0732">Signal</keyword>
<comment type="catalytic activity">
    <reaction evidence="12">
        <text>Preferential cleavage: (Ac)2-L-Lys-D-Ala-|-D-Ala. Also transpeptidation of peptidyl-alanyl moieties that are N-acyl substituents of D-alanine.</text>
        <dbReference type="EC" id="3.4.16.4"/>
    </reaction>
</comment>
<dbReference type="PANTHER" id="PTHR21581">
    <property type="entry name" value="D-ALANYL-D-ALANINE CARBOXYPEPTIDASE"/>
    <property type="match status" value="1"/>
</dbReference>
<evidence type="ECO:0000256" key="10">
    <source>
        <dbReference type="ARBA" id="ARBA00022984"/>
    </source>
</evidence>
<accession>A0A4V5P0J4</accession>
<evidence type="ECO:0000256" key="16">
    <source>
        <dbReference type="SAM" id="SignalP"/>
    </source>
</evidence>
<evidence type="ECO:0000256" key="5">
    <source>
        <dbReference type="ARBA" id="ARBA00022645"/>
    </source>
</evidence>
<evidence type="ECO:0000256" key="6">
    <source>
        <dbReference type="ARBA" id="ARBA00022670"/>
    </source>
</evidence>
<name>A0A4V5P0J4_9BACI</name>
<protein>
    <recommendedName>
        <fullName evidence="4">serine-type D-Ala-D-Ala carboxypeptidase</fullName>
        <ecNumber evidence="4">3.4.16.4</ecNumber>
    </recommendedName>
</protein>
<dbReference type="OrthoDB" id="9791132at2"/>
<keyword evidence="6" id="KW-0645">Protease</keyword>
<proteinExistence type="inferred from homology"/>
<dbReference type="Gene3D" id="3.40.710.10">
    <property type="entry name" value="DD-peptidase/beta-lactamase superfamily"/>
    <property type="match status" value="1"/>
</dbReference>
<dbReference type="SUPFAM" id="SSF69189">
    <property type="entry name" value="Penicillin-binding protein associated domain"/>
    <property type="match status" value="1"/>
</dbReference>
<dbReference type="InterPro" id="IPR012907">
    <property type="entry name" value="Peptidase_S11_C"/>
</dbReference>
<dbReference type="RefSeq" id="WP_136833870.1">
    <property type="nucleotide sequence ID" value="NZ_SWBM01000015.1"/>
</dbReference>
<feature type="active site" description="Proton acceptor" evidence="13">
    <location>
        <position position="67"/>
    </location>
</feature>
<dbReference type="SUPFAM" id="SSF56601">
    <property type="entry name" value="beta-lactamase/transpeptidase-like"/>
    <property type="match status" value="1"/>
</dbReference>
<comment type="similarity">
    <text evidence="3 15">Belongs to the peptidase S11 family.</text>
</comment>
<dbReference type="Pfam" id="PF00768">
    <property type="entry name" value="Peptidase_S11"/>
    <property type="match status" value="1"/>
</dbReference>
<dbReference type="GO" id="GO:0071555">
    <property type="term" value="P:cell wall organization"/>
    <property type="evidence" value="ECO:0007669"/>
    <property type="project" value="UniProtKB-KW"/>
</dbReference>
<dbReference type="GO" id="GO:0009002">
    <property type="term" value="F:serine-type D-Ala-D-Ala carboxypeptidase activity"/>
    <property type="evidence" value="ECO:0007669"/>
    <property type="project" value="UniProtKB-EC"/>
</dbReference>
<dbReference type="InterPro" id="IPR001967">
    <property type="entry name" value="Peptidase_S11_N"/>
</dbReference>
<comment type="caution">
    <text evidence="18">The sequence shown here is derived from an EMBL/GenBank/DDBJ whole genome shotgun (WGS) entry which is preliminary data.</text>
</comment>
<evidence type="ECO:0000313" key="19">
    <source>
        <dbReference type="Proteomes" id="UP000307756"/>
    </source>
</evidence>
<dbReference type="SMART" id="SM00936">
    <property type="entry name" value="PBP5_C"/>
    <property type="match status" value="1"/>
</dbReference>
<dbReference type="InterPro" id="IPR018044">
    <property type="entry name" value="Peptidase_S11"/>
</dbReference>
<dbReference type="EC" id="3.4.16.4" evidence="4"/>
<evidence type="ECO:0000256" key="12">
    <source>
        <dbReference type="ARBA" id="ARBA00034000"/>
    </source>
</evidence>
<comment type="pathway">
    <text evidence="2">Cell wall biogenesis; peptidoglycan biosynthesis.</text>
</comment>
<sequence length="457" mass="50461">MKKSLIQKGLLCFLTFVLMLGIIQKPAAAAASIDINANAVILVDAETGKILYEKNAETVLGIASMTKMMTEYLLLEAVKEGKVKWDQTFTISPELSQMSHDDSLSNVYLRVGSSYKVEDLYSAMAIESANAATLAIAEIVGGTEQNFVQLMNEKAEELGLGDFKFVNSTGLNNRDLAKHYPEGIVGGPEEENVMSARAVAKLAYRILKDFPEVLETSSIPEKTFAEGTEDRFVMDNWNWMLEGFRSMADEYPNYQQFTYEGLDGLKTGSTNFAGYCFTGTAMKDGQRYITVVMGTKSQTERFVETKKLLDFAFSSFKKEEIVPKNYQVKGNKTLPVAKGKEDSVKIYTKEALTSVVSVDQKDNFETVLKLDEKKLNKDGELTAPIKKGDKVGTLTIKAKDGEEAIFLSEDGQKSQTVDLVAAEDVEKANWFVLMMRGIGGFFGDLFGGVASAVKGWF</sequence>
<keyword evidence="11" id="KW-0961">Cell wall biogenesis/degradation</keyword>
<dbReference type="UniPathway" id="UPA00219"/>
<evidence type="ECO:0000256" key="13">
    <source>
        <dbReference type="PIRSR" id="PIRSR618044-1"/>
    </source>
</evidence>
<keyword evidence="5 18" id="KW-0121">Carboxypeptidase</keyword>
<dbReference type="Gene3D" id="2.60.410.10">
    <property type="entry name" value="D-Ala-D-Ala carboxypeptidase, C-terminal domain"/>
    <property type="match status" value="1"/>
</dbReference>
<dbReference type="GO" id="GO:0008360">
    <property type="term" value="P:regulation of cell shape"/>
    <property type="evidence" value="ECO:0007669"/>
    <property type="project" value="UniProtKB-KW"/>
</dbReference>
<reference evidence="18 19" key="1">
    <citation type="journal article" date="2011" name="J. Microbiol.">
        <title>Bacillus kyonggiensis sp. nov., isolated from soil of a lettuce field.</title>
        <authorList>
            <person name="Dong K."/>
            <person name="Lee S."/>
        </authorList>
    </citation>
    <scope>NUCLEOTIDE SEQUENCE [LARGE SCALE GENOMIC DNA]</scope>
    <source>
        <strain evidence="18 19">NB22</strain>
    </source>
</reference>
<dbReference type="EMBL" id="SWBM01000015">
    <property type="protein sequence ID" value="TKC13490.1"/>
    <property type="molecule type" value="Genomic_DNA"/>
</dbReference>
<feature type="chain" id="PRO_5020653708" description="serine-type D-Ala-D-Ala carboxypeptidase" evidence="16">
    <location>
        <begin position="30"/>
        <end position="457"/>
    </location>
</feature>
<evidence type="ECO:0000256" key="11">
    <source>
        <dbReference type="ARBA" id="ARBA00023316"/>
    </source>
</evidence>
<dbReference type="PANTHER" id="PTHR21581:SF11">
    <property type="entry name" value="D-ALANYL-D-ALANINE CARBOXYPEPTIDASE DACA"/>
    <property type="match status" value="1"/>
</dbReference>
<dbReference type="AlphaFoldDB" id="A0A4V5P0J4"/>
<keyword evidence="9" id="KW-0133">Cell shape</keyword>
<evidence type="ECO:0000256" key="4">
    <source>
        <dbReference type="ARBA" id="ARBA00012448"/>
    </source>
</evidence>
<keyword evidence="10" id="KW-0573">Peptidoglycan synthesis</keyword>
<dbReference type="Pfam" id="PF07943">
    <property type="entry name" value="PBP5_C"/>
    <property type="match status" value="1"/>
</dbReference>
<gene>
    <name evidence="18" type="ORF">FA727_23460</name>
</gene>
<dbReference type="InterPro" id="IPR012338">
    <property type="entry name" value="Beta-lactam/transpept-like"/>
</dbReference>
<evidence type="ECO:0000313" key="18">
    <source>
        <dbReference type="EMBL" id="TKC13490.1"/>
    </source>
</evidence>
<keyword evidence="8" id="KW-0378">Hydrolase</keyword>
<feature type="active site" description="Acyl-ester intermediate" evidence="13">
    <location>
        <position position="64"/>
    </location>
</feature>
<keyword evidence="19" id="KW-1185">Reference proteome</keyword>
<evidence type="ECO:0000256" key="15">
    <source>
        <dbReference type="RuleBase" id="RU004016"/>
    </source>
</evidence>
<evidence type="ECO:0000256" key="1">
    <source>
        <dbReference type="ARBA" id="ARBA00003217"/>
    </source>
</evidence>
<evidence type="ECO:0000256" key="2">
    <source>
        <dbReference type="ARBA" id="ARBA00004752"/>
    </source>
</evidence>
<feature type="signal peptide" evidence="16">
    <location>
        <begin position="1"/>
        <end position="29"/>
    </location>
</feature>
<evidence type="ECO:0000256" key="14">
    <source>
        <dbReference type="PIRSR" id="PIRSR618044-2"/>
    </source>
</evidence>
<evidence type="ECO:0000256" key="7">
    <source>
        <dbReference type="ARBA" id="ARBA00022729"/>
    </source>
</evidence>
<feature type="active site" evidence="13">
    <location>
        <position position="128"/>
    </location>
</feature>
<dbReference type="PRINTS" id="PR00725">
    <property type="entry name" value="DADACBPTASE1"/>
</dbReference>
<dbReference type="InterPro" id="IPR015956">
    <property type="entry name" value="Peniciliin-bd_prot_C_sf"/>
</dbReference>
<evidence type="ECO:0000256" key="3">
    <source>
        <dbReference type="ARBA" id="ARBA00007164"/>
    </source>
</evidence>
<feature type="domain" description="Peptidase S11 D-Ala-D-Ala carboxypeptidase A C-terminal" evidence="17">
    <location>
        <begin position="316"/>
        <end position="427"/>
    </location>
</feature>
<feature type="binding site" evidence="14">
    <location>
        <position position="266"/>
    </location>
    <ligand>
        <name>substrate</name>
    </ligand>
</feature>
<dbReference type="Proteomes" id="UP000307756">
    <property type="component" value="Unassembled WGS sequence"/>
</dbReference>
<comment type="function">
    <text evidence="1">Removes C-terminal D-alanyl residues from sugar-peptide cell wall precursors.</text>
</comment>
<dbReference type="InterPro" id="IPR037167">
    <property type="entry name" value="Peptidase_S11_C_sf"/>
</dbReference>
<organism evidence="18 19">
    <name type="scientific">Robertmurraya kyonggiensis</name>
    <dbReference type="NCBI Taxonomy" id="1037680"/>
    <lineage>
        <taxon>Bacteria</taxon>
        <taxon>Bacillati</taxon>
        <taxon>Bacillota</taxon>
        <taxon>Bacilli</taxon>
        <taxon>Bacillales</taxon>
        <taxon>Bacillaceae</taxon>
        <taxon>Robertmurraya</taxon>
    </lineage>
</organism>
<evidence type="ECO:0000259" key="17">
    <source>
        <dbReference type="SMART" id="SM00936"/>
    </source>
</evidence>
<evidence type="ECO:0000256" key="8">
    <source>
        <dbReference type="ARBA" id="ARBA00022801"/>
    </source>
</evidence>
<dbReference type="GO" id="GO:0006508">
    <property type="term" value="P:proteolysis"/>
    <property type="evidence" value="ECO:0007669"/>
    <property type="project" value="UniProtKB-KW"/>
</dbReference>
<dbReference type="GO" id="GO:0009252">
    <property type="term" value="P:peptidoglycan biosynthetic process"/>
    <property type="evidence" value="ECO:0007669"/>
    <property type="project" value="UniProtKB-UniPathway"/>
</dbReference>
<evidence type="ECO:0000256" key="9">
    <source>
        <dbReference type="ARBA" id="ARBA00022960"/>
    </source>
</evidence>